<dbReference type="InterPro" id="IPR011129">
    <property type="entry name" value="CSD"/>
</dbReference>
<dbReference type="PRINTS" id="PR00050">
    <property type="entry name" value="COLDSHOCK"/>
</dbReference>
<evidence type="ECO:0000313" key="2">
    <source>
        <dbReference type="EMBL" id="NMN96530.1"/>
    </source>
</evidence>
<dbReference type="SUPFAM" id="SSF50249">
    <property type="entry name" value="Nucleic acid-binding proteins"/>
    <property type="match status" value="1"/>
</dbReference>
<dbReference type="SMART" id="SM00357">
    <property type="entry name" value="CSP"/>
    <property type="match status" value="1"/>
</dbReference>
<protein>
    <submittedName>
        <fullName evidence="2">Cold shock domain-containing protein</fullName>
    </submittedName>
</protein>
<dbReference type="GO" id="GO:0003676">
    <property type="term" value="F:nucleic acid binding"/>
    <property type="evidence" value="ECO:0007669"/>
    <property type="project" value="InterPro"/>
</dbReference>
<proteinExistence type="predicted"/>
<gene>
    <name evidence="2" type="ORF">FGL95_15930</name>
</gene>
<sequence>MAVTGRVVRFDDTRGYGFVAPDSGGEDVFLHANDLAVDKHLIAPGVLVEFEIGRGDKGLKAMSVRLAEPAHAAKVKVEEKRPDLLTRDEFLRETTEALIAAAPSVTGEQIVAIRNRFAVVARSHGWIDN</sequence>
<organism evidence="2 3">
    <name type="scientific">Antrihabitans stalactiti</name>
    <dbReference type="NCBI Taxonomy" id="2584121"/>
    <lineage>
        <taxon>Bacteria</taxon>
        <taxon>Bacillati</taxon>
        <taxon>Actinomycetota</taxon>
        <taxon>Actinomycetes</taxon>
        <taxon>Mycobacteriales</taxon>
        <taxon>Nocardiaceae</taxon>
        <taxon>Antrihabitans</taxon>
    </lineage>
</organism>
<dbReference type="AlphaFoldDB" id="A0A848KJW8"/>
<dbReference type="InterPro" id="IPR012340">
    <property type="entry name" value="NA-bd_OB-fold"/>
</dbReference>
<dbReference type="CDD" id="cd04458">
    <property type="entry name" value="CSP_CDS"/>
    <property type="match status" value="1"/>
</dbReference>
<comment type="caution">
    <text evidence="2">The sequence shown here is derived from an EMBL/GenBank/DDBJ whole genome shotgun (WGS) entry which is preliminary data.</text>
</comment>
<accession>A0A848KJW8</accession>
<dbReference type="Gene3D" id="2.40.50.140">
    <property type="entry name" value="Nucleic acid-binding proteins"/>
    <property type="match status" value="1"/>
</dbReference>
<reference evidence="2 3" key="2">
    <citation type="submission" date="2020-06" db="EMBL/GenBank/DDBJ databases">
        <title>Antribacter stalactiti gen. nov., sp. nov., a new member of the family Nacardiaceae isolated from a cave.</title>
        <authorList>
            <person name="Kim I.S."/>
        </authorList>
    </citation>
    <scope>NUCLEOTIDE SEQUENCE [LARGE SCALE GENOMIC DNA]</scope>
    <source>
        <strain evidence="2 3">YC2-7</strain>
    </source>
</reference>
<keyword evidence="3" id="KW-1185">Reference proteome</keyword>
<evidence type="ECO:0000313" key="3">
    <source>
        <dbReference type="Proteomes" id="UP000535543"/>
    </source>
</evidence>
<dbReference type="Proteomes" id="UP000535543">
    <property type="component" value="Unassembled WGS sequence"/>
</dbReference>
<dbReference type="RefSeq" id="WP_169588549.1">
    <property type="nucleotide sequence ID" value="NZ_VCQU01000005.1"/>
</dbReference>
<evidence type="ECO:0000259" key="1">
    <source>
        <dbReference type="PROSITE" id="PS51857"/>
    </source>
</evidence>
<dbReference type="Pfam" id="PF00313">
    <property type="entry name" value="CSD"/>
    <property type="match status" value="1"/>
</dbReference>
<name>A0A848KJW8_9NOCA</name>
<dbReference type="InterPro" id="IPR002059">
    <property type="entry name" value="CSP_DNA-bd"/>
</dbReference>
<dbReference type="PROSITE" id="PS51857">
    <property type="entry name" value="CSD_2"/>
    <property type="match status" value="1"/>
</dbReference>
<feature type="domain" description="CSD" evidence="1">
    <location>
        <begin position="2"/>
        <end position="66"/>
    </location>
</feature>
<reference evidence="2 3" key="1">
    <citation type="submission" date="2019-05" db="EMBL/GenBank/DDBJ databases">
        <authorList>
            <person name="Lee S.D."/>
        </authorList>
    </citation>
    <scope>NUCLEOTIDE SEQUENCE [LARGE SCALE GENOMIC DNA]</scope>
    <source>
        <strain evidence="2 3">YC2-7</strain>
    </source>
</reference>
<dbReference type="EMBL" id="VCQU01000005">
    <property type="protein sequence ID" value="NMN96530.1"/>
    <property type="molecule type" value="Genomic_DNA"/>
</dbReference>